<feature type="region of interest" description="Disordered" evidence="2">
    <location>
        <begin position="1332"/>
        <end position="1423"/>
    </location>
</feature>
<keyword evidence="1" id="KW-0802">TPR repeat</keyword>
<evidence type="ECO:0000313" key="4">
    <source>
        <dbReference type="Proteomes" id="UP000683925"/>
    </source>
</evidence>
<evidence type="ECO:0008006" key="5">
    <source>
        <dbReference type="Google" id="ProtNLM"/>
    </source>
</evidence>
<name>A0A8S1UWU1_PAROT</name>
<dbReference type="OMA" id="IQSAMIT"/>
<dbReference type="Proteomes" id="UP000683925">
    <property type="component" value="Unassembled WGS sequence"/>
</dbReference>
<evidence type="ECO:0000256" key="2">
    <source>
        <dbReference type="SAM" id="MobiDB-lite"/>
    </source>
</evidence>
<comment type="caution">
    <text evidence="3">The sequence shown here is derived from an EMBL/GenBank/DDBJ whole genome shotgun (WGS) entry which is preliminary data.</text>
</comment>
<accession>A0A8S1UWU1</accession>
<keyword evidence="4" id="KW-1185">Reference proteome</keyword>
<dbReference type="InterPro" id="IPR019734">
    <property type="entry name" value="TPR_rpt"/>
</dbReference>
<sequence>MGCCLSNHNQHDAIIQNIIEQTVFEQQQIQIEEGQQERIRTTLNSDQELIHSDDSKKQYNVNTEHHVKSSSHHKREFEKVDERNYLLKVEYNVKIKQFIVELIKLDTSQFYKIQISASFLDFEIMVDLKGIQVNDNHQHLQIYPFTYSEAARHARYDCFFSNDKYFNIDESDFKKQHFFQQLLLVQRQVLKSHQKSTSSQEKRVVNRRWAMIADLASVLIKSSNIPHKSKTEVNYDLVNELMEVIQVFDIETNPRFLNIIFHLMLQTYFPHLREYLVFIEEVYFLFHDLPHLDCPQYYKILLFYQGMNYSLKDLHTHLDFEQLQLSDICLLKLGVCLIKILYSCYAKYLYRLNFTLSNIYYFRRLKVFKLQSFQRISSLIPFQADVESSVNCISESKMLSFRKCYLKDYFAICDIIILFKNPRGQNQRTISKLRKKKPQTETDVKYKDYLLYADSIFDEVEDRVILDFIKMGLNRSLLGNDFNIEQALEDLKSNITQMESLILSLEQLQKQKKKDEHILKYKNNNEYQDVIDLSSNSEEEDQDNVLKHFDLELDIENLTMKHMDNKENEDAKIREQLKNEMNYSSLLMNRYFLKNCDNFLKKEEKYSIDKVQALIYLAQAKSQEILDESVRKKQFQKDLETAIQLVQKYDDKTMLTSHFLVLIQLLQYSYRKPQVVLLRLLQLSQQQSQKKFQMRRKIKKAIHSQTGLIEMRKHVIIQLANVEHCLANSRLNEANSMIFSIIDVQMKRNLLSTLLFGYSLYIYGIICQETIQIQSAMITFQMSKTIYDNFFPMEKWIEIKEKQQEDNLNKKSMKETKQKDEPDNPKKVLINFHNMATYNLSKLAYNLGVVFCQLNDPENALKALQKAIEYRKLIHDEFSNEVIEIVLMIFKIYIENEESSQVLKLGWLYARKINQLYRDNKLQCLHNKNFAQLEFLLAGVFQNCNSYFSALRFYSRASKAYTVSRTQTFNRMYFVQQQRKLIMTHIKDYQLHSDRMQSQEFYYQTKVRSIYDKMKPFFQQVYFVSSILYMDNSLNQQTGTKLLHSNGFLKNNDYQLASQRYQEIHKQYAQIQKDECYGHNIEKIGEIFLENGQLDKAKIQFEFAIGIYEKYLFFPYKEYCQMRCHLYIICILAIQKQSENLIKYFNLVETFILDCQQFMKWSIIAEERKYNKFQLLSKKAGVKILYQLVELMDLIDKFRNVRKRWFKKIQDLDYLTQRGQKMKKRMKVHRSENKLLAEFRKSCLLGNHVSIRIRKYEEQIKVSQDDLQKLQEKRLQEMLKVQPTNQNDDQRVVEQSILIEKPSYEQDHILEKTIRNKKSKFFILDIDEHTKKKKKEKQANEEVQKIESSQQTSSRNIDLASSTLESQRTQPTSERALRCQKSKSLQKANIIHKVQEKNSISQRGTSQKSCRLNPFQKVSKKQI</sequence>
<feature type="compositionally biased region" description="Polar residues" evidence="2">
    <location>
        <begin position="1346"/>
        <end position="1373"/>
    </location>
</feature>
<dbReference type="PROSITE" id="PS50005">
    <property type="entry name" value="TPR"/>
    <property type="match status" value="1"/>
</dbReference>
<reference evidence="3" key="1">
    <citation type="submission" date="2021-01" db="EMBL/GenBank/DDBJ databases">
        <authorList>
            <consortium name="Genoscope - CEA"/>
            <person name="William W."/>
        </authorList>
    </citation>
    <scope>NUCLEOTIDE SEQUENCE</scope>
</reference>
<feature type="compositionally biased region" description="Polar residues" evidence="2">
    <location>
        <begin position="1397"/>
        <end position="1410"/>
    </location>
</feature>
<proteinExistence type="predicted"/>
<evidence type="ECO:0000313" key="3">
    <source>
        <dbReference type="EMBL" id="CAD8166966.1"/>
    </source>
</evidence>
<gene>
    <name evidence="3" type="ORF">POCTA_138.1.T0490130</name>
</gene>
<protein>
    <recommendedName>
        <fullName evidence="5">Tetratricopeptide repeat protein</fullName>
    </recommendedName>
</protein>
<evidence type="ECO:0000256" key="1">
    <source>
        <dbReference type="PROSITE-ProRule" id="PRU00339"/>
    </source>
</evidence>
<feature type="repeat" description="TPR" evidence="1">
    <location>
        <begin position="841"/>
        <end position="874"/>
    </location>
</feature>
<dbReference type="OrthoDB" id="299098at2759"/>
<organism evidence="3 4">
    <name type="scientific">Paramecium octaurelia</name>
    <dbReference type="NCBI Taxonomy" id="43137"/>
    <lineage>
        <taxon>Eukaryota</taxon>
        <taxon>Sar</taxon>
        <taxon>Alveolata</taxon>
        <taxon>Ciliophora</taxon>
        <taxon>Intramacronucleata</taxon>
        <taxon>Oligohymenophorea</taxon>
        <taxon>Peniculida</taxon>
        <taxon>Parameciidae</taxon>
        <taxon>Paramecium</taxon>
    </lineage>
</organism>
<dbReference type="EMBL" id="CAJJDP010000049">
    <property type="protein sequence ID" value="CAD8166966.1"/>
    <property type="molecule type" value="Genomic_DNA"/>
</dbReference>